<keyword evidence="6" id="KW-1185">Reference proteome</keyword>
<comment type="subcellular location">
    <subcellularLocation>
        <location evidence="1">Secreted</location>
    </subcellularLocation>
</comment>
<protein>
    <submittedName>
        <fullName evidence="7">Transthyretin-like family protein</fullName>
    </submittedName>
</protein>
<dbReference type="GO" id="GO:0005576">
    <property type="term" value="C:extracellular region"/>
    <property type="evidence" value="ECO:0007669"/>
    <property type="project" value="UniProtKB-SubCell"/>
</dbReference>
<dbReference type="AlphaFoldDB" id="A0A1I7Y491"/>
<dbReference type="Proteomes" id="UP000095287">
    <property type="component" value="Unplaced"/>
</dbReference>
<evidence type="ECO:0000256" key="4">
    <source>
        <dbReference type="ARBA" id="ARBA00022729"/>
    </source>
</evidence>
<accession>A0A1I7Y491</accession>
<dbReference type="PANTHER" id="PTHR21700:SF30">
    <property type="entry name" value="TRANSTHYRETIN-LIKE FAMILY PROTEIN"/>
    <property type="match status" value="1"/>
</dbReference>
<comment type="similarity">
    <text evidence="2">Belongs to the nematode transthyretin-like family.</text>
</comment>
<keyword evidence="3" id="KW-0964">Secreted</keyword>
<name>A0A1I7Y491_9BILA</name>
<evidence type="ECO:0000256" key="3">
    <source>
        <dbReference type="ARBA" id="ARBA00022525"/>
    </source>
</evidence>
<evidence type="ECO:0000256" key="1">
    <source>
        <dbReference type="ARBA" id="ARBA00004613"/>
    </source>
</evidence>
<dbReference type="PANTHER" id="PTHR21700">
    <property type="entry name" value="TRANSTHYRETIN-LIKE FAMILY PROTEIN-RELATED"/>
    <property type="match status" value="1"/>
</dbReference>
<dbReference type="GO" id="GO:0009986">
    <property type="term" value="C:cell surface"/>
    <property type="evidence" value="ECO:0007669"/>
    <property type="project" value="InterPro"/>
</dbReference>
<evidence type="ECO:0000256" key="5">
    <source>
        <dbReference type="SAM" id="SignalP"/>
    </source>
</evidence>
<organism evidence="6 7">
    <name type="scientific">Steinernema glaseri</name>
    <dbReference type="NCBI Taxonomy" id="37863"/>
    <lineage>
        <taxon>Eukaryota</taxon>
        <taxon>Metazoa</taxon>
        <taxon>Ecdysozoa</taxon>
        <taxon>Nematoda</taxon>
        <taxon>Chromadorea</taxon>
        <taxon>Rhabditida</taxon>
        <taxon>Tylenchina</taxon>
        <taxon>Panagrolaimomorpha</taxon>
        <taxon>Strongyloidoidea</taxon>
        <taxon>Steinernematidae</taxon>
        <taxon>Steinernema</taxon>
    </lineage>
</organism>
<reference evidence="7" key="1">
    <citation type="submission" date="2016-11" db="UniProtKB">
        <authorList>
            <consortium name="WormBaseParasite"/>
        </authorList>
    </citation>
    <scope>IDENTIFICATION</scope>
</reference>
<keyword evidence="4 5" id="KW-0732">Signal</keyword>
<feature type="chain" id="PRO_5009311810" evidence="5">
    <location>
        <begin position="20"/>
        <end position="154"/>
    </location>
</feature>
<dbReference type="InterPro" id="IPR001534">
    <property type="entry name" value="Transthyretin-like"/>
</dbReference>
<proteinExistence type="inferred from homology"/>
<evidence type="ECO:0000256" key="2">
    <source>
        <dbReference type="ARBA" id="ARBA00010112"/>
    </source>
</evidence>
<feature type="signal peptide" evidence="5">
    <location>
        <begin position="1"/>
        <end position="19"/>
    </location>
</feature>
<dbReference type="Gene3D" id="2.60.40.3330">
    <property type="match status" value="1"/>
</dbReference>
<evidence type="ECO:0000313" key="7">
    <source>
        <dbReference type="WBParaSite" id="L893_g12506.t2"/>
    </source>
</evidence>
<dbReference type="Pfam" id="PF01060">
    <property type="entry name" value="TTR-52"/>
    <property type="match status" value="1"/>
</dbReference>
<dbReference type="InterPro" id="IPR038479">
    <property type="entry name" value="Transthyretin-like_sf"/>
</dbReference>
<evidence type="ECO:0000313" key="6">
    <source>
        <dbReference type="Proteomes" id="UP000095287"/>
    </source>
</evidence>
<sequence length="154" mass="17622">MKSLFLAALLVAFLAAAYGYEQNITVVGQIICDKKTIRNARVELREHDTLDPDDSLNVIHTDKDGKFRIFGKEDEITSIRPYIRINHKCDVTEANCYRVTDFDIPVDKGETNDDIQNCYRVTDFDIPVDKVGGVYEMNYINLDIRGHVDKTKCD</sequence>
<dbReference type="WBParaSite" id="L893_g12506.t2">
    <property type="protein sequence ID" value="L893_g12506.t2"/>
    <property type="gene ID" value="L893_g12506"/>
</dbReference>